<dbReference type="PATRIC" id="fig|909613.9.peg.6669"/>
<protein>
    <submittedName>
        <fullName evidence="5">Peptidyl-prolyl cis-trans isomerase</fullName>
        <ecNumber evidence="5">5.2.1.8</ecNumber>
    </submittedName>
</protein>
<evidence type="ECO:0000256" key="3">
    <source>
        <dbReference type="SAM" id="SignalP"/>
    </source>
</evidence>
<dbReference type="Pfam" id="PF00160">
    <property type="entry name" value="Pro_isomerase"/>
    <property type="match status" value="1"/>
</dbReference>
<gene>
    <name evidence="5" type="ORF">UO65_6675</name>
</gene>
<dbReference type="InterPro" id="IPR044666">
    <property type="entry name" value="Cyclophilin_A-like"/>
</dbReference>
<proteinExistence type="predicted"/>
<evidence type="ECO:0000259" key="4">
    <source>
        <dbReference type="PROSITE" id="PS50072"/>
    </source>
</evidence>
<dbReference type="SUPFAM" id="SSF50891">
    <property type="entry name" value="Cyclophilin-like"/>
    <property type="match status" value="1"/>
</dbReference>
<dbReference type="AlphaFoldDB" id="W7IVN5"/>
<dbReference type="EMBL" id="AYXG01000263">
    <property type="protein sequence ID" value="EWC58064.1"/>
    <property type="molecule type" value="Genomic_DNA"/>
</dbReference>
<dbReference type="Proteomes" id="UP000019277">
    <property type="component" value="Unassembled WGS sequence"/>
</dbReference>
<feature type="region of interest" description="Disordered" evidence="2">
    <location>
        <begin position="222"/>
        <end position="247"/>
    </location>
</feature>
<evidence type="ECO:0000256" key="2">
    <source>
        <dbReference type="SAM" id="MobiDB-lite"/>
    </source>
</evidence>
<feature type="domain" description="PPIase cyclophilin-type" evidence="4">
    <location>
        <begin position="94"/>
        <end position="246"/>
    </location>
</feature>
<feature type="region of interest" description="Disordered" evidence="2">
    <location>
        <begin position="19"/>
        <end position="55"/>
    </location>
</feature>
<dbReference type="STRING" id="909613.UO65_6675"/>
<reference evidence="5 6" key="1">
    <citation type="journal article" date="2014" name="Genome Announc.">
        <title>Draft Genome Sequence of the Antitrypanosomally Active Sponge-Associated Bacterium Actinokineospora sp. Strain EG49.</title>
        <authorList>
            <person name="Harjes J."/>
            <person name="Ryu T."/>
            <person name="Abdelmohsen U.R."/>
            <person name="Moitinho-Silva L."/>
            <person name="Horn H."/>
            <person name="Ravasi T."/>
            <person name="Hentschel U."/>
        </authorList>
    </citation>
    <scope>NUCLEOTIDE SEQUENCE [LARGE SCALE GENOMIC DNA]</scope>
    <source>
        <strain evidence="5 6">EG49</strain>
    </source>
</reference>
<dbReference type="GO" id="GO:0003755">
    <property type="term" value="F:peptidyl-prolyl cis-trans isomerase activity"/>
    <property type="evidence" value="ECO:0007669"/>
    <property type="project" value="UniProtKB-EC"/>
</dbReference>
<dbReference type="RefSeq" id="WP_035290846.1">
    <property type="nucleotide sequence ID" value="NZ_AYXG01000263.1"/>
</dbReference>
<feature type="signal peptide" evidence="3">
    <location>
        <begin position="1"/>
        <end position="27"/>
    </location>
</feature>
<dbReference type="PANTHER" id="PTHR45625:SF3">
    <property type="entry name" value="PEPTIDYL-PROLYL CIS-TRANS ISOMERASE B-RELATED"/>
    <property type="match status" value="1"/>
</dbReference>
<evidence type="ECO:0000313" key="6">
    <source>
        <dbReference type="Proteomes" id="UP000019277"/>
    </source>
</evidence>
<name>W7IVN5_9PSEU</name>
<dbReference type="InterPro" id="IPR029000">
    <property type="entry name" value="Cyclophilin-like_dom_sf"/>
</dbReference>
<feature type="chain" id="PRO_5038784149" evidence="3">
    <location>
        <begin position="28"/>
        <end position="247"/>
    </location>
</feature>
<accession>W7IVN5</accession>
<dbReference type="PROSITE" id="PS51257">
    <property type="entry name" value="PROKAR_LIPOPROTEIN"/>
    <property type="match status" value="1"/>
</dbReference>
<evidence type="ECO:0000256" key="1">
    <source>
        <dbReference type="ARBA" id="ARBA00002388"/>
    </source>
</evidence>
<comment type="caution">
    <text evidence="5">The sequence shown here is derived from an EMBL/GenBank/DDBJ whole genome shotgun (WGS) entry which is preliminary data.</text>
</comment>
<keyword evidence="6" id="KW-1185">Reference proteome</keyword>
<dbReference type="InterPro" id="IPR002130">
    <property type="entry name" value="Cyclophilin-type_PPIase_dom"/>
</dbReference>
<organism evidence="5 6">
    <name type="scientific">Actinokineospora spheciospongiae</name>
    <dbReference type="NCBI Taxonomy" id="909613"/>
    <lineage>
        <taxon>Bacteria</taxon>
        <taxon>Bacillati</taxon>
        <taxon>Actinomycetota</taxon>
        <taxon>Actinomycetes</taxon>
        <taxon>Pseudonocardiales</taxon>
        <taxon>Pseudonocardiaceae</taxon>
        <taxon>Actinokineospora</taxon>
    </lineage>
</organism>
<dbReference type="eggNOG" id="COG0652">
    <property type="taxonomic scope" value="Bacteria"/>
</dbReference>
<comment type="function">
    <text evidence="1">PPIases accelerate the folding of proteins. It catalyzes the cis-trans isomerization of proline imidic peptide bonds in oligopeptides.</text>
</comment>
<keyword evidence="5" id="KW-0413">Isomerase</keyword>
<sequence>MSRLLIGALLACAALTAGCSSSTSGSAVGSDTTTATRTSTTTATPTSETTSAPTGVKTCAYRKKGTAAPGKDVGLPPETTEDNQTRVAFKTSQGDIAVALGTAKAPCTTRSFAFLAAQRFFDGTPCHRLTTKGIEVLQCGDPTGTGTGGPGYAIPDENPTDLPQGSGAGSVVYPRGTVAMANAGPGTGGSQFFLVYGDSTLSPDYAVIGTLDEASLAVVDKVAQGGSDPDGDGKPKTPIDIQSAEAT</sequence>
<dbReference type="PANTHER" id="PTHR45625">
    <property type="entry name" value="PEPTIDYL-PROLYL CIS-TRANS ISOMERASE-RELATED"/>
    <property type="match status" value="1"/>
</dbReference>
<evidence type="ECO:0000313" key="5">
    <source>
        <dbReference type="EMBL" id="EWC58064.1"/>
    </source>
</evidence>
<feature type="compositionally biased region" description="Low complexity" evidence="2">
    <location>
        <begin position="19"/>
        <end position="54"/>
    </location>
</feature>
<dbReference type="Gene3D" id="2.40.100.10">
    <property type="entry name" value="Cyclophilin-like"/>
    <property type="match status" value="1"/>
</dbReference>
<dbReference type="EC" id="5.2.1.8" evidence="5"/>
<dbReference type="CDD" id="cd00317">
    <property type="entry name" value="cyclophilin"/>
    <property type="match status" value="1"/>
</dbReference>
<keyword evidence="3" id="KW-0732">Signal</keyword>
<dbReference type="PROSITE" id="PS50072">
    <property type="entry name" value="CSA_PPIASE_2"/>
    <property type="match status" value="1"/>
</dbReference>